<feature type="region of interest" description="Disordered" evidence="1">
    <location>
        <begin position="224"/>
        <end position="243"/>
    </location>
</feature>
<dbReference type="Proteomes" id="UP000425344">
    <property type="component" value="Segment"/>
</dbReference>
<accession>A0A646QWD9</accession>
<dbReference type="EMBL" id="MK613347">
    <property type="protein sequence ID" value="QBQ72710.1"/>
    <property type="molecule type" value="Genomic_DNA"/>
</dbReference>
<sequence>MKRTLLEMVQSILSDMDSEDVNAISETIEAQQVASVIEDTYYNIVSARDIPEHRQLLKLTSLSDSTRPTHFKYPSNVKQIENLSYNTAVTGSNYAEVYYVNPLEFIVKMDESSDASEKIADKQGNTDIFVTNNVAPSYYTSFDDEHIVMNAYNSSIESILQADKTRAYGTVYPAFTISDSFEPDLDDNMLPYLLAEAKSTCFSLFKSGSDPKVEQSARRLKSYVQNDMHKTKQANKKPVYGRR</sequence>
<name>A0A646QWD9_9CAUD</name>
<feature type="compositionally biased region" description="Basic residues" evidence="1">
    <location>
        <begin position="231"/>
        <end position="243"/>
    </location>
</feature>
<proteinExistence type="predicted"/>
<evidence type="ECO:0000313" key="3">
    <source>
        <dbReference type="Proteomes" id="UP000425344"/>
    </source>
</evidence>
<gene>
    <name evidence="2" type="ORF">CRP5_gp44</name>
</gene>
<organism evidence="2 3">
    <name type="scientific">Roseobacter phage CRP-5</name>
    <dbReference type="NCBI Taxonomy" id="2559284"/>
    <lineage>
        <taxon>Viruses</taxon>
        <taxon>Duplodnaviria</taxon>
        <taxon>Heunggongvirae</taxon>
        <taxon>Uroviricota</taxon>
        <taxon>Caudoviricetes</taxon>
        <taxon>Zobellviridae</taxon>
        <taxon>Cobavirinae</taxon>
        <taxon>Veravirus</taxon>
    </lineage>
</organism>
<evidence type="ECO:0000256" key="1">
    <source>
        <dbReference type="SAM" id="MobiDB-lite"/>
    </source>
</evidence>
<evidence type="ECO:0000313" key="2">
    <source>
        <dbReference type="EMBL" id="QBQ72710.1"/>
    </source>
</evidence>
<reference evidence="2 3" key="1">
    <citation type="journal article" date="2019" name="mSystems">
        <title>Diverse, abundant and novel viruses infecting the marine abundant Roseobacter RCA lineage.</title>
        <authorList>
            <person name="Zhang Z.F."/>
            <person name="Chen F."/>
            <person name="Chu X."/>
            <person name="Zhang H."/>
            <person name="Luo H.W."/>
            <person name="Zhai Z.Q."/>
            <person name="Yang M.Y."/>
            <person name="Zhao Y.L."/>
        </authorList>
    </citation>
    <scope>NUCLEOTIDE SEQUENCE [LARGE SCALE GENOMIC DNA]</scope>
</reference>
<protein>
    <submittedName>
        <fullName evidence="2">Putative adaptor protein</fullName>
    </submittedName>
</protein>